<keyword evidence="2" id="KW-0238">DNA-binding</keyword>
<dbReference type="Pfam" id="PF00772">
    <property type="entry name" value="DnaB"/>
    <property type="match status" value="1"/>
</dbReference>
<keyword evidence="6" id="KW-1185">Reference proteome</keyword>
<evidence type="ECO:0000256" key="2">
    <source>
        <dbReference type="ARBA" id="ARBA00023125"/>
    </source>
</evidence>
<dbReference type="Gene3D" id="1.10.860.10">
    <property type="entry name" value="DNAb Helicase, Chain A"/>
    <property type="match status" value="1"/>
</dbReference>
<organism evidence="5 6">
    <name type="scientific">Rhodococcus artemisiae</name>
    <dbReference type="NCBI Taxonomy" id="714159"/>
    <lineage>
        <taxon>Bacteria</taxon>
        <taxon>Bacillati</taxon>
        <taxon>Actinomycetota</taxon>
        <taxon>Actinomycetes</taxon>
        <taxon>Mycobacteriales</taxon>
        <taxon>Nocardiaceae</taxon>
        <taxon>Rhodococcus</taxon>
    </lineage>
</organism>
<protein>
    <submittedName>
        <fullName evidence="5">DnaB-like helicase N-terminal domain-containing protein</fullName>
    </submittedName>
</protein>
<feature type="domain" description="DNA helicase DnaB-like N-terminal" evidence="4">
    <location>
        <begin position="30"/>
        <end position="126"/>
    </location>
</feature>
<dbReference type="InterPro" id="IPR016136">
    <property type="entry name" value="DNA_helicase_N/primase_C"/>
</dbReference>
<dbReference type="SUPFAM" id="SSF48024">
    <property type="entry name" value="N-terminal domain of DnaB helicase"/>
    <property type="match status" value="1"/>
</dbReference>
<reference evidence="5 6" key="1">
    <citation type="submission" date="2023-07" db="EMBL/GenBank/DDBJ databases">
        <authorList>
            <person name="Girao M."/>
            <person name="Carvalho M.F."/>
        </authorList>
    </citation>
    <scope>NUCLEOTIDE SEQUENCE [LARGE SCALE GENOMIC DNA]</scope>
    <source>
        <strain evidence="5 6">YIM65754</strain>
    </source>
</reference>
<accession>A0ABU7LL78</accession>
<feature type="compositionally biased region" description="Polar residues" evidence="3">
    <location>
        <begin position="1"/>
        <end position="10"/>
    </location>
</feature>
<proteinExistence type="predicted"/>
<evidence type="ECO:0000256" key="1">
    <source>
        <dbReference type="ARBA" id="ARBA00022705"/>
    </source>
</evidence>
<name>A0ABU7LL78_9NOCA</name>
<evidence type="ECO:0000259" key="4">
    <source>
        <dbReference type="Pfam" id="PF00772"/>
    </source>
</evidence>
<dbReference type="EMBL" id="JAUTXY010000037">
    <property type="protein sequence ID" value="MEE2062329.1"/>
    <property type="molecule type" value="Genomic_DNA"/>
</dbReference>
<gene>
    <name evidence="5" type="ORF">Q7514_32895</name>
</gene>
<dbReference type="Proteomes" id="UP001336020">
    <property type="component" value="Unassembled WGS sequence"/>
</dbReference>
<evidence type="ECO:0000256" key="3">
    <source>
        <dbReference type="SAM" id="MobiDB-lite"/>
    </source>
</evidence>
<keyword evidence="1" id="KW-0235">DNA replication</keyword>
<dbReference type="InterPro" id="IPR036185">
    <property type="entry name" value="DNA_heli_DnaB-like_N_sf"/>
</dbReference>
<dbReference type="InterPro" id="IPR007693">
    <property type="entry name" value="DNA_helicase_DnaB-like_N"/>
</dbReference>
<feature type="region of interest" description="Disordered" evidence="3">
    <location>
        <begin position="1"/>
        <end position="21"/>
    </location>
</feature>
<comment type="caution">
    <text evidence="5">The sequence shown here is derived from an EMBL/GenBank/DDBJ whole genome shotgun (WGS) entry which is preliminary data.</text>
</comment>
<evidence type="ECO:0000313" key="6">
    <source>
        <dbReference type="Proteomes" id="UP001336020"/>
    </source>
</evidence>
<sequence length="179" mass="19056">MHTGAETTAPESEPIGPDDFAVDPMEDLEEQCVCALLWAHPADATKVTAHLRGEDFHLPIYRELFDVVAALVAEDGPHTAAMVAARLEQDGRLGGYAGDRLRRALVAATTAGADGASVGYYARAVASAAYRRSFRDAGLAIAEAAETLPENDLFEHMVDLGRRQRAATVRLAALRAAGL</sequence>
<dbReference type="RefSeq" id="WP_330137362.1">
    <property type="nucleotide sequence ID" value="NZ_JAUTXY010000037.1"/>
</dbReference>
<evidence type="ECO:0000313" key="5">
    <source>
        <dbReference type="EMBL" id="MEE2062329.1"/>
    </source>
</evidence>